<protein>
    <submittedName>
        <fullName evidence="5">ParB/RepB/Spo0J family partition protein</fullName>
    </submittedName>
</protein>
<evidence type="ECO:0000256" key="1">
    <source>
        <dbReference type="ARBA" id="ARBA00006295"/>
    </source>
</evidence>
<feature type="domain" description="ParB-like N-terminal" evidence="4">
    <location>
        <begin position="19"/>
        <end position="119"/>
    </location>
</feature>
<dbReference type="InterPro" id="IPR050336">
    <property type="entry name" value="Chromosome_partition/occlusion"/>
</dbReference>
<dbReference type="EMBL" id="QZCW01000001">
    <property type="protein sequence ID" value="MCW5319664.1"/>
    <property type="molecule type" value="Genomic_DNA"/>
</dbReference>
<proteinExistence type="inferred from homology"/>
<organism evidence="5 6">
    <name type="scientific">Verminephrobacter aporrectodeae subsp. tuberculatae</name>
    <dbReference type="NCBI Taxonomy" id="1110392"/>
    <lineage>
        <taxon>Bacteria</taxon>
        <taxon>Pseudomonadati</taxon>
        <taxon>Pseudomonadota</taxon>
        <taxon>Betaproteobacteria</taxon>
        <taxon>Burkholderiales</taxon>
        <taxon>Comamonadaceae</taxon>
        <taxon>Verminephrobacter</taxon>
    </lineage>
</organism>
<dbReference type="InterPro" id="IPR041468">
    <property type="entry name" value="HTH_ParB/Spo0J"/>
</dbReference>
<dbReference type="Pfam" id="PF02195">
    <property type="entry name" value="ParB_N"/>
    <property type="match status" value="1"/>
</dbReference>
<evidence type="ECO:0000313" key="5">
    <source>
        <dbReference type="EMBL" id="MCW5319664.1"/>
    </source>
</evidence>
<dbReference type="CDD" id="cd16393">
    <property type="entry name" value="SPO0J_N"/>
    <property type="match status" value="1"/>
</dbReference>
<comment type="similarity">
    <text evidence="1">Belongs to the ParB family.</text>
</comment>
<dbReference type="NCBIfam" id="TIGR00180">
    <property type="entry name" value="parB_part"/>
    <property type="match status" value="1"/>
</dbReference>
<comment type="caution">
    <text evidence="5">The sequence shown here is derived from an EMBL/GenBank/DDBJ whole genome shotgun (WGS) entry which is preliminary data.</text>
</comment>
<evidence type="ECO:0000256" key="3">
    <source>
        <dbReference type="SAM" id="MobiDB-lite"/>
    </source>
</evidence>
<dbReference type="Gene3D" id="3.90.1530.30">
    <property type="match status" value="1"/>
</dbReference>
<dbReference type="PANTHER" id="PTHR33375">
    <property type="entry name" value="CHROMOSOME-PARTITIONING PROTEIN PARB-RELATED"/>
    <property type="match status" value="1"/>
</dbReference>
<accession>A0ABT3KMX8</accession>
<gene>
    <name evidence="5" type="ORF">D5039_00240</name>
</gene>
<keyword evidence="6" id="KW-1185">Reference proteome</keyword>
<dbReference type="SUPFAM" id="SSF110849">
    <property type="entry name" value="ParB/Sulfiredoxin"/>
    <property type="match status" value="1"/>
</dbReference>
<dbReference type="Proteomes" id="UP001208935">
    <property type="component" value="Unassembled WGS sequence"/>
</dbReference>
<dbReference type="InterPro" id="IPR004437">
    <property type="entry name" value="ParB/RepB/Spo0J"/>
</dbReference>
<evidence type="ECO:0000259" key="4">
    <source>
        <dbReference type="SMART" id="SM00470"/>
    </source>
</evidence>
<name>A0ABT3KMX8_9BURK</name>
<feature type="compositionally biased region" description="Low complexity" evidence="3">
    <location>
        <begin position="536"/>
        <end position="553"/>
    </location>
</feature>
<sequence length="609" mass="67090">MRINMTQDTTPQDTGAQMRMVPVALIQESPSNPRKHFDQVKLGELAESIQASGVHQPILLRPLHGTHDAPDDAPVPVYELVVGARRLRACKIAQVTDVPAMIRKLTDQQALEIQVIENLQREDVTELEEAEGYEMLIGTSGLTVEQVAAKIGKSRSYVYTRLKILDLCQQARMALREGLIDFSRGLLVARIPDEVLQIKALTYCTQPDYNGDLPGYRDFVRHVQFNYMLNLGAARFKTTDATLLPAAGSCQKCPKRTGANPDLFKDVDGPDMCTDPKCYRAKQDAHVTAVKRTALERGQRIIEGNEAKALMPHTWSEIKGYLRLDNKADSPGDKPLRKLIGKAMEQQGIQPTLVINPHDGNDLVAVLSCAEVEQLLKATNNQAAAAKFEEQTKLDAEHVKQQADVDAQRVYEEQWRWDVLVATWDRIKSGPHKAPADSVLRHIASGIASSLNQDRAKKLCQLLDLGKADPQDKLRQHIASTDTPGDMMQLLVAFRDVEYRHWLPGLDANPGLTLMAETFGIDMETVQAQTRAKQRAAAKAQKAQSKAAQTPPARGQGKPRDTAAGQTRKTAPKTAKELSGGAKRLAQIPAEASADFSADLPQTLDKVPA</sequence>
<dbReference type="InterPro" id="IPR036086">
    <property type="entry name" value="ParB/Sulfiredoxin_sf"/>
</dbReference>
<feature type="region of interest" description="Disordered" evidence="3">
    <location>
        <begin position="536"/>
        <end position="586"/>
    </location>
</feature>
<dbReference type="Pfam" id="PF17762">
    <property type="entry name" value="HTH_ParB"/>
    <property type="match status" value="1"/>
</dbReference>
<evidence type="ECO:0000256" key="2">
    <source>
        <dbReference type="ARBA" id="ARBA00022829"/>
    </source>
</evidence>
<dbReference type="InterPro" id="IPR003115">
    <property type="entry name" value="ParB_N"/>
</dbReference>
<dbReference type="SMART" id="SM00470">
    <property type="entry name" value="ParB"/>
    <property type="match status" value="1"/>
</dbReference>
<evidence type="ECO:0000313" key="6">
    <source>
        <dbReference type="Proteomes" id="UP001208935"/>
    </source>
</evidence>
<reference evidence="6" key="1">
    <citation type="submission" date="2023-07" db="EMBL/GenBank/DDBJ databases">
        <title>Verminephrobacter genomes.</title>
        <authorList>
            <person name="Lund M.B."/>
        </authorList>
    </citation>
    <scope>NUCLEOTIDE SEQUENCE [LARGE SCALE GENOMIC DNA]</scope>
    <source>
        <strain evidence="6">AtM5-05</strain>
    </source>
</reference>
<keyword evidence="2" id="KW-0159">Chromosome partition</keyword>
<dbReference type="PANTHER" id="PTHR33375:SF1">
    <property type="entry name" value="CHROMOSOME-PARTITIONING PROTEIN PARB-RELATED"/>
    <property type="match status" value="1"/>
</dbReference>
<dbReference type="Gene3D" id="1.10.10.2830">
    <property type="match status" value="1"/>
</dbReference>